<name>A0AAU8BLP3_9VIBR</name>
<dbReference type="InterPro" id="IPR000847">
    <property type="entry name" value="LysR_HTH_N"/>
</dbReference>
<keyword evidence="3" id="KW-0238">DNA-binding</keyword>
<dbReference type="InterPro" id="IPR036388">
    <property type="entry name" value="WH-like_DNA-bd_sf"/>
</dbReference>
<accession>A0AAU8BLP3</accession>
<dbReference type="RefSeq" id="WP_353498563.1">
    <property type="nucleotide sequence ID" value="NZ_CP115920.1"/>
</dbReference>
<dbReference type="InterPro" id="IPR050950">
    <property type="entry name" value="HTH-type_LysR_regulators"/>
</dbReference>
<reference evidence="6" key="1">
    <citation type="submission" date="2023-01" db="EMBL/GenBank/DDBJ databases">
        <title>Vibrio sp. CB1-14 genome sequencing.</title>
        <authorList>
            <person name="Otstavnykh N."/>
            <person name="Isaeva M."/>
            <person name="Meleshko D."/>
        </authorList>
    </citation>
    <scope>NUCLEOTIDE SEQUENCE</scope>
    <source>
        <strain evidence="6">CB1-14</strain>
    </source>
</reference>
<dbReference type="EMBL" id="CP115920">
    <property type="protein sequence ID" value="XCD17368.1"/>
    <property type="molecule type" value="Genomic_DNA"/>
</dbReference>
<dbReference type="PANTHER" id="PTHR30419">
    <property type="entry name" value="HTH-TYPE TRANSCRIPTIONAL REGULATOR YBHD"/>
    <property type="match status" value="1"/>
</dbReference>
<evidence type="ECO:0000256" key="4">
    <source>
        <dbReference type="ARBA" id="ARBA00023163"/>
    </source>
</evidence>
<dbReference type="Pfam" id="PF03466">
    <property type="entry name" value="LysR_substrate"/>
    <property type="match status" value="1"/>
</dbReference>
<dbReference type="InterPro" id="IPR005119">
    <property type="entry name" value="LysR_subst-bd"/>
</dbReference>
<keyword evidence="2" id="KW-0805">Transcription regulation</keyword>
<gene>
    <name evidence="6" type="ORF">PG915_07550</name>
</gene>
<dbReference type="KEGG" id="vck:PG915_07550"/>
<dbReference type="PROSITE" id="PS50931">
    <property type="entry name" value="HTH_LYSR"/>
    <property type="match status" value="2"/>
</dbReference>
<comment type="similarity">
    <text evidence="1">Belongs to the LysR transcriptional regulatory family.</text>
</comment>
<dbReference type="GO" id="GO:0005829">
    <property type="term" value="C:cytosol"/>
    <property type="evidence" value="ECO:0007669"/>
    <property type="project" value="TreeGrafter"/>
</dbReference>
<dbReference type="AlphaFoldDB" id="A0AAU8BLP3"/>
<dbReference type="SUPFAM" id="SSF46785">
    <property type="entry name" value="Winged helix' DNA-binding domain"/>
    <property type="match status" value="2"/>
</dbReference>
<protein>
    <submittedName>
        <fullName evidence="6">LysR family transcriptional regulator</fullName>
    </submittedName>
</protein>
<keyword evidence="4" id="KW-0804">Transcription</keyword>
<organism evidence="6">
    <name type="scientific">Vibrio chaetopteri</name>
    <dbReference type="NCBI Taxonomy" id="3016528"/>
    <lineage>
        <taxon>Bacteria</taxon>
        <taxon>Pseudomonadati</taxon>
        <taxon>Pseudomonadota</taxon>
        <taxon>Gammaproteobacteria</taxon>
        <taxon>Vibrionales</taxon>
        <taxon>Vibrionaceae</taxon>
        <taxon>Vibrio</taxon>
    </lineage>
</organism>
<dbReference type="Gene3D" id="3.40.190.10">
    <property type="entry name" value="Periplasmic binding protein-like II"/>
    <property type="match status" value="2"/>
</dbReference>
<dbReference type="Pfam" id="PF00126">
    <property type="entry name" value="HTH_1"/>
    <property type="match status" value="2"/>
</dbReference>
<evidence type="ECO:0000256" key="2">
    <source>
        <dbReference type="ARBA" id="ARBA00023015"/>
    </source>
</evidence>
<evidence type="ECO:0000256" key="3">
    <source>
        <dbReference type="ARBA" id="ARBA00023125"/>
    </source>
</evidence>
<feature type="domain" description="HTH lysR-type" evidence="5">
    <location>
        <begin position="5"/>
        <end position="62"/>
    </location>
</feature>
<dbReference type="Gene3D" id="1.10.10.10">
    <property type="entry name" value="Winged helix-like DNA-binding domain superfamily/Winged helix DNA-binding domain"/>
    <property type="match status" value="2"/>
</dbReference>
<dbReference type="PANTHER" id="PTHR30419:SF8">
    <property type="entry name" value="NITROGEN ASSIMILATION TRANSCRIPTIONAL ACTIVATOR-RELATED"/>
    <property type="match status" value="1"/>
</dbReference>
<sequence>MFNIPNLRHLRAISEVVHTGSISKASDSVFLSQPAITQAISKLEKNINSELFERTSDGMKPTEQGKTFAFRIDRALENISQGIADALKVATKQRKSSVQRYLFNITTTQLKALIAVANGQSFTEASRILEVSQSSVYRASKDLEHILGFTLFEKTSTGVTLSKAGSVLNKASKLAFVEIKQGLDEVDLLSNRHSSTITVGCLPLARTGLLPSTINEFSLAYPDCQIQVIDGPYKDLLNHLKYGEIDILIGALRFPIPSTDIRQETLFESKNTILCRANHPLTQKDHVSLEDLQQSSWVVSSKATPTRKMFEDLFTKGDIEVPNRLVEASSQMLVKELLLGSDRLTLLSQHQIQRELKEGHLTALPFEGDDQSRPIGLTVRKNWFATSVQKHFLQLLRTNGVKMAV</sequence>
<dbReference type="GO" id="GO:0003677">
    <property type="term" value="F:DNA binding"/>
    <property type="evidence" value="ECO:0007669"/>
    <property type="project" value="UniProtKB-KW"/>
</dbReference>
<proteinExistence type="inferred from homology"/>
<dbReference type="GO" id="GO:0003700">
    <property type="term" value="F:DNA-binding transcription factor activity"/>
    <property type="evidence" value="ECO:0007669"/>
    <property type="project" value="InterPro"/>
</dbReference>
<feature type="domain" description="HTH lysR-type" evidence="5">
    <location>
        <begin position="105"/>
        <end position="162"/>
    </location>
</feature>
<evidence type="ECO:0000313" key="6">
    <source>
        <dbReference type="EMBL" id="XCD17368.1"/>
    </source>
</evidence>
<dbReference type="PRINTS" id="PR00039">
    <property type="entry name" value="HTHLYSR"/>
</dbReference>
<dbReference type="SUPFAM" id="SSF53850">
    <property type="entry name" value="Periplasmic binding protein-like II"/>
    <property type="match status" value="1"/>
</dbReference>
<evidence type="ECO:0000259" key="5">
    <source>
        <dbReference type="PROSITE" id="PS50931"/>
    </source>
</evidence>
<evidence type="ECO:0000256" key="1">
    <source>
        <dbReference type="ARBA" id="ARBA00009437"/>
    </source>
</evidence>
<dbReference type="InterPro" id="IPR036390">
    <property type="entry name" value="WH_DNA-bd_sf"/>
</dbReference>